<accession>A0ABV8XSW5</accession>
<dbReference type="PANTHER" id="PTHR33798:SF5">
    <property type="entry name" value="FLAVIN REDUCTASE LIKE DOMAIN-CONTAINING PROTEIN"/>
    <property type="match status" value="1"/>
</dbReference>
<dbReference type="Gene3D" id="2.30.110.10">
    <property type="entry name" value="Electron Transport, Fmn-binding Protein, Chain A"/>
    <property type="match status" value="1"/>
</dbReference>
<protein>
    <submittedName>
        <fullName evidence="7">Flavin reductase family protein</fullName>
        <ecNumber evidence="7">1.5.1.-</ecNumber>
    </submittedName>
</protein>
<sequence>MSVMPQTAESPIPSRHFDLTALRAADRYKLLTATVVPRPIAWVATLGLDGHVNLAPYSFFGLMGSDPPVVAFAPGDRPEGGPKDTARNIGTRGEFTVNLVSVAQAQVMNATATDFPHGMDETRALNIALEPGVQVRVPRVQAAPAALECREVQTVLIGRTRVILGEVLGLHLRADAVEDAERFHVATAALDLVGRMGGRGTYTYTRDTFQLDRVSYAAWQQAQAAGNDPADDRSGPAPEVR</sequence>
<comment type="similarity">
    <text evidence="4">Belongs to the flavoredoxin family.</text>
</comment>
<name>A0ABV8XSW5_9DEIO</name>
<evidence type="ECO:0000256" key="3">
    <source>
        <dbReference type="ARBA" id="ARBA00022643"/>
    </source>
</evidence>
<feature type="domain" description="Flavin reductase like" evidence="6">
    <location>
        <begin position="33"/>
        <end position="185"/>
    </location>
</feature>
<dbReference type="EC" id="1.5.1.-" evidence="7"/>
<dbReference type="PANTHER" id="PTHR33798">
    <property type="entry name" value="FLAVOPROTEIN OXYGENASE"/>
    <property type="match status" value="1"/>
</dbReference>
<dbReference type="GO" id="GO:0016491">
    <property type="term" value="F:oxidoreductase activity"/>
    <property type="evidence" value="ECO:0007669"/>
    <property type="project" value="UniProtKB-KW"/>
</dbReference>
<evidence type="ECO:0000313" key="8">
    <source>
        <dbReference type="Proteomes" id="UP001595998"/>
    </source>
</evidence>
<dbReference type="SMART" id="SM00903">
    <property type="entry name" value="Flavin_Reduct"/>
    <property type="match status" value="1"/>
</dbReference>
<feature type="compositionally biased region" description="Basic and acidic residues" evidence="5">
    <location>
        <begin position="230"/>
        <end position="241"/>
    </location>
</feature>
<evidence type="ECO:0000256" key="4">
    <source>
        <dbReference type="ARBA" id="ARBA00038054"/>
    </source>
</evidence>
<comment type="caution">
    <text evidence="7">The sequence shown here is derived from an EMBL/GenBank/DDBJ whole genome shotgun (WGS) entry which is preliminary data.</text>
</comment>
<dbReference type="SUPFAM" id="SSF50475">
    <property type="entry name" value="FMN-binding split barrel"/>
    <property type="match status" value="1"/>
</dbReference>
<evidence type="ECO:0000256" key="5">
    <source>
        <dbReference type="SAM" id="MobiDB-lite"/>
    </source>
</evidence>
<reference evidence="8" key="1">
    <citation type="journal article" date="2019" name="Int. J. Syst. Evol. Microbiol.">
        <title>The Global Catalogue of Microorganisms (GCM) 10K type strain sequencing project: providing services to taxonomists for standard genome sequencing and annotation.</title>
        <authorList>
            <consortium name="The Broad Institute Genomics Platform"/>
            <consortium name="The Broad Institute Genome Sequencing Center for Infectious Disease"/>
            <person name="Wu L."/>
            <person name="Ma J."/>
        </authorList>
    </citation>
    <scope>NUCLEOTIDE SEQUENCE [LARGE SCALE GENOMIC DNA]</scope>
    <source>
        <strain evidence="8">CCUG 56029</strain>
    </source>
</reference>
<evidence type="ECO:0000313" key="7">
    <source>
        <dbReference type="EMBL" id="MFC4427838.1"/>
    </source>
</evidence>
<evidence type="ECO:0000259" key="6">
    <source>
        <dbReference type="SMART" id="SM00903"/>
    </source>
</evidence>
<keyword evidence="3" id="KW-0288">FMN</keyword>
<dbReference type="InterPro" id="IPR002563">
    <property type="entry name" value="Flavin_Rdtase-like_dom"/>
</dbReference>
<dbReference type="Pfam" id="PF01613">
    <property type="entry name" value="Flavin_Reduct"/>
    <property type="match status" value="1"/>
</dbReference>
<dbReference type="InterPro" id="IPR012349">
    <property type="entry name" value="Split_barrel_FMN-bd"/>
</dbReference>
<dbReference type="Proteomes" id="UP001595998">
    <property type="component" value="Unassembled WGS sequence"/>
</dbReference>
<evidence type="ECO:0000256" key="2">
    <source>
        <dbReference type="ARBA" id="ARBA00022630"/>
    </source>
</evidence>
<gene>
    <name evidence="7" type="ORF">ACFOZ9_16590</name>
</gene>
<keyword evidence="2" id="KW-0285">Flavoprotein</keyword>
<feature type="region of interest" description="Disordered" evidence="5">
    <location>
        <begin position="222"/>
        <end position="241"/>
    </location>
</feature>
<proteinExistence type="inferred from homology"/>
<dbReference type="RefSeq" id="WP_380041716.1">
    <property type="nucleotide sequence ID" value="NZ_JBHSEH010000024.1"/>
</dbReference>
<keyword evidence="7" id="KW-0560">Oxidoreductase</keyword>
<comment type="cofactor">
    <cofactor evidence="1">
        <name>FMN</name>
        <dbReference type="ChEBI" id="CHEBI:58210"/>
    </cofactor>
</comment>
<evidence type="ECO:0000256" key="1">
    <source>
        <dbReference type="ARBA" id="ARBA00001917"/>
    </source>
</evidence>
<organism evidence="7 8">
    <name type="scientific">Deinococcus navajonensis</name>
    <dbReference type="NCBI Taxonomy" id="309884"/>
    <lineage>
        <taxon>Bacteria</taxon>
        <taxon>Thermotogati</taxon>
        <taxon>Deinococcota</taxon>
        <taxon>Deinococci</taxon>
        <taxon>Deinococcales</taxon>
        <taxon>Deinococcaceae</taxon>
        <taxon>Deinococcus</taxon>
    </lineage>
</organism>
<dbReference type="EMBL" id="JBHSEH010000024">
    <property type="protein sequence ID" value="MFC4427838.1"/>
    <property type="molecule type" value="Genomic_DNA"/>
</dbReference>
<keyword evidence="8" id="KW-1185">Reference proteome</keyword>